<sequence>MTILPSDTGYLWRDFSFAFSFLSNVYSNWHGHLYLRYGVLVVDIVLVRFVFLPTADHSNRPSSVWTWANECLWRR</sequence>
<keyword evidence="1" id="KW-0812">Transmembrane</keyword>
<dbReference type="EMBL" id="JBFXLR010000002">
    <property type="protein sequence ID" value="KAL2860326.1"/>
    <property type="molecule type" value="Genomic_DNA"/>
</dbReference>
<keyword evidence="1" id="KW-1133">Transmembrane helix</keyword>
<proteinExistence type="predicted"/>
<protein>
    <submittedName>
        <fullName evidence="2">Uncharacterized protein</fullName>
    </submittedName>
</protein>
<name>A0ABR4L705_9EURO</name>
<evidence type="ECO:0000313" key="3">
    <source>
        <dbReference type="Proteomes" id="UP001610444"/>
    </source>
</evidence>
<evidence type="ECO:0000313" key="2">
    <source>
        <dbReference type="EMBL" id="KAL2860326.1"/>
    </source>
</evidence>
<reference evidence="2 3" key="1">
    <citation type="submission" date="2024-07" db="EMBL/GenBank/DDBJ databases">
        <title>Section-level genome sequencing and comparative genomics of Aspergillus sections Usti and Cavernicolus.</title>
        <authorList>
            <consortium name="Lawrence Berkeley National Laboratory"/>
            <person name="Nybo J.L."/>
            <person name="Vesth T.C."/>
            <person name="Theobald S."/>
            <person name="Frisvad J.C."/>
            <person name="Larsen T.O."/>
            <person name="Kjaerboelling I."/>
            <person name="Rothschild-Mancinelli K."/>
            <person name="Lyhne E.K."/>
            <person name="Kogle M.E."/>
            <person name="Barry K."/>
            <person name="Clum A."/>
            <person name="Na H."/>
            <person name="Ledsgaard L."/>
            <person name="Lin J."/>
            <person name="Lipzen A."/>
            <person name="Kuo A."/>
            <person name="Riley R."/>
            <person name="Mondo S."/>
            <person name="LaButti K."/>
            <person name="Haridas S."/>
            <person name="Pangalinan J."/>
            <person name="Salamov A.A."/>
            <person name="Simmons B.A."/>
            <person name="Magnuson J.K."/>
            <person name="Chen J."/>
            <person name="Drula E."/>
            <person name="Henrissat B."/>
            <person name="Wiebenga A."/>
            <person name="Lubbers R.J."/>
            <person name="Gomes A.C."/>
            <person name="Macurrencykelacurrency M.R."/>
            <person name="Stajich J."/>
            <person name="Grigoriev I.V."/>
            <person name="Mortensen U.H."/>
            <person name="De vries R.P."/>
            <person name="Baker S.E."/>
            <person name="Andersen M.R."/>
        </authorList>
    </citation>
    <scope>NUCLEOTIDE SEQUENCE [LARGE SCALE GENOMIC DNA]</scope>
    <source>
        <strain evidence="2 3">CBS 756.74</strain>
    </source>
</reference>
<evidence type="ECO:0000256" key="1">
    <source>
        <dbReference type="SAM" id="Phobius"/>
    </source>
</evidence>
<accession>A0ABR4L705</accession>
<keyword evidence="3" id="KW-1185">Reference proteome</keyword>
<dbReference type="GeneID" id="98164992"/>
<comment type="caution">
    <text evidence="2">The sequence shown here is derived from an EMBL/GenBank/DDBJ whole genome shotgun (WGS) entry which is preliminary data.</text>
</comment>
<gene>
    <name evidence="2" type="ORF">BJX68DRAFT_82701</name>
</gene>
<dbReference type="RefSeq" id="XP_070905017.1">
    <property type="nucleotide sequence ID" value="XM_071049828.1"/>
</dbReference>
<dbReference type="Proteomes" id="UP001610444">
    <property type="component" value="Unassembled WGS sequence"/>
</dbReference>
<organism evidence="2 3">
    <name type="scientific">Aspergillus pseudodeflectus</name>
    <dbReference type="NCBI Taxonomy" id="176178"/>
    <lineage>
        <taxon>Eukaryota</taxon>
        <taxon>Fungi</taxon>
        <taxon>Dikarya</taxon>
        <taxon>Ascomycota</taxon>
        <taxon>Pezizomycotina</taxon>
        <taxon>Eurotiomycetes</taxon>
        <taxon>Eurotiomycetidae</taxon>
        <taxon>Eurotiales</taxon>
        <taxon>Aspergillaceae</taxon>
        <taxon>Aspergillus</taxon>
        <taxon>Aspergillus subgen. Nidulantes</taxon>
    </lineage>
</organism>
<keyword evidence="1" id="KW-0472">Membrane</keyword>
<feature type="transmembrane region" description="Helical" evidence="1">
    <location>
        <begin position="33"/>
        <end position="51"/>
    </location>
</feature>